<reference evidence="6 7" key="1">
    <citation type="submission" date="2018-10" db="EMBL/GenBank/DDBJ databases">
        <authorList>
            <person name="Chen X."/>
        </authorList>
    </citation>
    <scope>NUCLEOTIDE SEQUENCE [LARGE SCALE GENOMIC DNA]</scope>
    <source>
        <strain evidence="6 7">YIM 102668</strain>
    </source>
</reference>
<dbReference type="PANTHER" id="PTHR10458">
    <property type="entry name" value="PEPTIDE DEFORMYLASE"/>
    <property type="match status" value="1"/>
</dbReference>
<evidence type="ECO:0000256" key="5">
    <source>
        <dbReference type="SAM" id="SignalP"/>
    </source>
</evidence>
<dbReference type="EMBL" id="RDOJ01000026">
    <property type="protein sequence ID" value="RLZ06497.1"/>
    <property type="molecule type" value="Genomic_DNA"/>
</dbReference>
<name>A0A3L9M017_9FLAO</name>
<dbReference type="GO" id="GO:0042586">
    <property type="term" value="F:peptide deformylase activity"/>
    <property type="evidence" value="ECO:0007669"/>
    <property type="project" value="UniProtKB-UniRule"/>
</dbReference>
<feature type="signal peptide" evidence="5">
    <location>
        <begin position="1"/>
        <end position="18"/>
    </location>
</feature>
<dbReference type="PIRSF" id="PIRSF004749">
    <property type="entry name" value="Pep_def"/>
    <property type="match status" value="1"/>
</dbReference>
<feature type="binding site" evidence="4">
    <location>
        <position position="182"/>
    </location>
    <ligand>
        <name>Fe cation</name>
        <dbReference type="ChEBI" id="CHEBI:24875"/>
    </ligand>
</feature>
<protein>
    <recommendedName>
        <fullName evidence="4">Peptide deformylase</fullName>
        <shortName evidence="4">PDF</shortName>
        <ecNumber evidence="4">3.5.1.88</ecNumber>
    </recommendedName>
    <alternativeName>
        <fullName evidence="4">Polypeptide deformylase</fullName>
    </alternativeName>
</protein>
<gene>
    <name evidence="4 6" type="primary">def</name>
    <name evidence="6" type="ORF">EAH69_13250</name>
</gene>
<dbReference type="AlphaFoldDB" id="A0A3L9M017"/>
<keyword evidence="4" id="KW-0648">Protein biosynthesis</keyword>
<dbReference type="GO" id="GO:0006412">
    <property type="term" value="P:translation"/>
    <property type="evidence" value="ECO:0007669"/>
    <property type="project" value="UniProtKB-UniRule"/>
</dbReference>
<keyword evidence="7" id="KW-1185">Reference proteome</keyword>
<dbReference type="PRINTS" id="PR01576">
    <property type="entry name" value="PDEFORMYLASE"/>
</dbReference>
<sequence>MKLIISLVVFYCSFLLNAQTMNSTYEQFSKDEIKLITSKSAQTPMRVLLTSSTADTKVLRTVSKDLDPKDPMIKLLADRMYATVQDEMSKGVGIAAPQIGINRNAIWVQRIDKEGQPFEFYINPKITWYSSILRYGREGCLSIPDKFGKVYRSLALQLNYFDLEGNQYEEIVEGFSAVIFQHEYDHLIGKLFTDRIVEQENSTFKKADEINEVYYQTK</sequence>
<proteinExistence type="inferred from homology"/>
<dbReference type="Proteomes" id="UP000275348">
    <property type="component" value="Unassembled WGS sequence"/>
</dbReference>
<evidence type="ECO:0000256" key="2">
    <source>
        <dbReference type="ARBA" id="ARBA00022723"/>
    </source>
</evidence>
<dbReference type="Pfam" id="PF01327">
    <property type="entry name" value="Pep_deformylase"/>
    <property type="match status" value="1"/>
</dbReference>
<feature type="chain" id="PRO_5017997822" description="Peptide deformylase" evidence="5">
    <location>
        <begin position="19"/>
        <end position="218"/>
    </location>
</feature>
<dbReference type="NCBIfam" id="TIGR00079">
    <property type="entry name" value="pept_deformyl"/>
    <property type="match status" value="1"/>
</dbReference>
<evidence type="ECO:0000313" key="7">
    <source>
        <dbReference type="Proteomes" id="UP000275348"/>
    </source>
</evidence>
<dbReference type="SUPFAM" id="SSF56420">
    <property type="entry name" value="Peptide deformylase"/>
    <property type="match status" value="1"/>
</dbReference>
<evidence type="ECO:0000256" key="3">
    <source>
        <dbReference type="ARBA" id="ARBA00022801"/>
    </source>
</evidence>
<feature type="binding site" evidence="4">
    <location>
        <position position="140"/>
    </location>
    <ligand>
        <name>Fe cation</name>
        <dbReference type="ChEBI" id="CHEBI:24875"/>
    </ligand>
</feature>
<accession>A0A3L9M017</accession>
<dbReference type="CDD" id="cd00487">
    <property type="entry name" value="Pep_deformylase"/>
    <property type="match status" value="1"/>
</dbReference>
<comment type="function">
    <text evidence="4">Removes the formyl group from the N-terminal Met of newly synthesized proteins. Requires at least a dipeptide for an efficient rate of reaction. N-terminal L-methionine is a prerequisite for activity but the enzyme has broad specificity at other positions.</text>
</comment>
<keyword evidence="4" id="KW-0408">Iron</keyword>
<feature type="active site" evidence="4">
    <location>
        <position position="183"/>
    </location>
</feature>
<comment type="caution">
    <text evidence="6">The sequence shown here is derived from an EMBL/GenBank/DDBJ whole genome shotgun (WGS) entry which is preliminary data.</text>
</comment>
<keyword evidence="2 4" id="KW-0479">Metal-binding</keyword>
<evidence type="ECO:0000256" key="1">
    <source>
        <dbReference type="ARBA" id="ARBA00010759"/>
    </source>
</evidence>
<keyword evidence="3 4" id="KW-0378">Hydrolase</keyword>
<organism evidence="6 7">
    <name type="scientific">Faecalibacter macacae</name>
    <dbReference type="NCBI Taxonomy" id="1859289"/>
    <lineage>
        <taxon>Bacteria</taxon>
        <taxon>Pseudomonadati</taxon>
        <taxon>Bacteroidota</taxon>
        <taxon>Flavobacteriia</taxon>
        <taxon>Flavobacteriales</taxon>
        <taxon>Weeksellaceae</taxon>
        <taxon>Faecalibacter</taxon>
    </lineage>
</organism>
<dbReference type="InterPro" id="IPR036821">
    <property type="entry name" value="Peptide_deformylase_sf"/>
</dbReference>
<dbReference type="GO" id="GO:0046872">
    <property type="term" value="F:metal ion binding"/>
    <property type="evidence" value="ECO:0007669"/>
    <property type="project" value="UniProtKB-KW"/>
</dbReference>
<dbReference type="EC" id="3.5.1.88" evidence="4"/>
<dbReference type="OrthoDB" id="5493262at2"/>
<evidence type="ECO:0000313" key="6">
    <source>
        <dbReference type="EMBL" id="RLZ06497.1"/>
    </source>
</evidence>
<dbReference type="Gene3D" id="3.90.45.10">
    <property type="entry name" value="Peptide deformylase"/>
    <property type="match status" value="1"/>
</dbReference>
<feature type="binding site" evidence="4">
    <location>
        <position position="186"/>
    </location>
    <ligand>
        <name>Fe cation</name>
        <dbReference type="ChEBI" id="CHEBI:24875"/>
    </ligand>
</feature>
<dbReference type="HAMAP" id="MF_00163">
    <property type="entry name" value="Pep_deformylase"/>
    <property type="match status" value="1"/>
</dbReference>
<evidence type="ECO:0000256" key="4">
    <source>
        <dbReference type="HAMAP-Rule" id="MF_00163"/>
    </source>
</evidence>
<dbReference type="InterPro" id="IPR023635">
    <property type="entry name" value="Peptide_deformylase"/>
</dbReference>
<dbReference type="PANTHER" id="PTHR10458:SF22">
    <property type="entry name" value="PEPTIDE DEFORMYLASE"/>
    <property type="match status" value="1"/>
</dbReference>
<comment type="similarity">
    <text evidence="1 4">Belongs to the polypeptide deformylase family.</text>
</comment>
<comment type="cofactor">
    <cofactor evidence="4">
        <name>Fe(2+)</name>
        <dbReference type="ChEBI" id="CHEBI:29033"/>
    </cofactor>
    <text evidence="4">Binds 1 Fe(2+) ion.</text>
</comment>
<keyword evidence="5" id="KW-0732">Signal</keyword>
<comment type="catalytic activity">
    <reaction evidence="4">
        <text>N-terminal N-formyl-L-methionyl-[peptide] + H2O = N-terminal L-methionyl-[peptide] + formate</text>
        <dbReference type="Rhea" id="RHEA:24420"/>
        <dbReference type="Rhea" id="RHEA-COMP:10639"/>
        <dbReference type="Rhea" id="RHEA-COMP:10640"/>
        <dbReference type="ChEBI" id="CHEBI:15377"/>
        <dbReference type="ChEBI" id="CHEBI:15740"/>
        <dbReference type="ChEBI" id="CHEBI:49298"/>
        <dbReference type="ChEBI" id="CHEBI:64731"/>
        <dbReference type="EC" id="3.5.1.88"/>
    </reaction>
</comment>